<dbReference type="PROSITE" id="PS50013">
    <property type="entry name" value="CHROMO_2"/>
    <property type="match status" value="1"/>
</dbReference>
<keyword evidence="5" id="KW-0067">ATP-binding</keyword>
<dbReference type="InterPro" id="IPR027417">
    <property type="entry name" value="P-loop_NTPase"/>
</dbReference>
<dbReference type="InterPro" id="IPR000953">
    <property type="entry name" value="Chromo/chromo_shadow_dom"/>
</dbReference>
<proteinExistence type="predicted"/>
<dbReference type="Gene3D" id="2.40.50.990">
    <property type="match status" value="1"/>
</dbReference>
<feature type="compositionally biased region" description="Basic and acidic residues" evidence="6">
    <location>
        <begin position="360"/>
        <end position="374"/>
    </location>
</feature>
<evidence type="ECO:0000256" key="3">
    <source>
        <dbReference type="ARBA" id="ARBA00022737"/>
    </source>
</evidence>
<keyword evidence="4" id="KW-0547">Nucleotide-binding</keyword>
<protein>
    <recommendedName>
        <fullName evidence="11">Chromo domain-containing protein</fullName>
    </recommendedName>
</protein>
<dbReference type="PANTHER" id="PTHR19211">
    <property type="entry name" value="ATP-BINDING TRANSPORT PROTEIN-RELATED"/>
    <property type="match status" value="1"/>
</dbReference>
<dbReference type="InterPro" id="IPR017871">
    <property type="entry name" value="ABC_transporter-like_CS"/>
</dbReference>
<evidence type="ECO:0000259" key="8">
    <source>
        <dbReference type="PROSITE" id="PS50893"/>
    </source>
</evidence>
<organism evidence="9 10">
    <name type="scientific">Puccinia coronata f. sp. avenae</name>
    <dbReference type="NCBI Taxonomy" id="200324"/>
    <lineage>
        <taxon>Eukaryota</taxon>
        <taxon>Fungi</taxon>
        <taxon>Dikarya</taxon>
        <taxon>Basidiomycota</taxon>
        <taxon>Pucciniomycotina</taxon>
        <taxon>Pucciniomycetes</taxon>
        <taxon>Pucciniales</taxon>
        <taxon>Pucciniaceae</taxon>
        <taxon>Puccinia</taxon>
    </lineage>
</organism>
<feature type="non-terminal residue" evidence="9">
    <location>
        <position position="435"/>
    </location>
</feature>
<dbReference type="CDD" id="cd18626">
    <property type="entry name" value="CD_eEF3"/>
    <property type="match status" value="1"/>
</dbReference>
<dbReference type="InterPro" id="IPR047038">
    <property type="entry name" value="eEF3_chromodomain-like_sf"/>
</dbReference>
<dbReference type="GO" id="GO:0006338">
    <property type="term" value="P:chromatin remodeling"/>
    <property type="evidence" value="ECO:0007669"/>
    <property type="project" value="UniProtKB-ARBA"/>
</dbReference>
<name>A0A2N5TVL7_9BASI</name>
<dbReference type="PROSITE" id="PS00211">
    <property type="entry name" value="ABC_TRANSPORTER_1"/>
    <property type="match status" value="1"/>
</dbReference>
<dbReference type="Proteomes" id="UP000235388">
    <property type="component" value="Unassembled WGS sequence"/>
</dbReference>
<keyword evidence="10" id="KW-1185">Reference proteome</keyword>
<evidence type="ECO:0008006" key="11">
    <source>
        <dbReference type="Google" id="ProtNLM"/>
    </source>
</evidence>
<reference evidence="9 10" key="1">
    <citation type="submission" date="2017-11" db="EMBL/GenBank/DDBJ databases">
        <title>De novo assembly and phasing of dikaryotic genomes from two isolates of Puccinia coronata f. sp. avenae, the causal agent of oat crown rust.</title>
        <authorList>
            <person name="Miller M.E."/>
            <person name="Zhang Y."/>
            <person name="Omidvar V."/>
            <person name="Sperschneider J."/>
            <person name="Schwessinger B."/>
            <person name="Raley C."/>
            <person name="Palmer J.M."/>
            <person name="Garnica D."/>
            <person name="Upadhyaya N."/>
            <person name="Rathjen J."/>
            <person name="Taylor J.M."/>
            <person name="Park R.F."/>
            <person name="Dodds P.N."/>
            <person name="Hirsch C.D."/>
            <person name="Kianian S.F."/>
            <person name="Figueroa M."/>
        </authorList>
    </citation>
    <scope>NUCLEOTIDE SEQUENCE [LARGE SCALE GENOMIC DNA]</scope>
    <source>
        <strain evidence="9">12NC29</strain>
    </source>
</reference>
<dbReference type="GO" id="GO:0005524">
    <property type="term" value="F:ATP binding"/>
    <property type="evidence" value="ECO:0007669"/>
    <property type="project" value="UniProtKB-KW"/>
</dbReference>
<dbReference type="Gene3D" id="3.40.50.300">
    <property type="entry name" value="P-loop containing nucleotide triphosphate hydrolases"/>
    <property type="match status" value="1"/>
</dbReference>
<dbReference type="GO" id="GO:0005737">
    <property type="term" value="C:cytoplasm"/>
    <property type="evidence" value="ECO:0007669"/>
    <property type="project" value="UniProtKB-SubCell"/>
</dbReference>
<feature type="region of interest" description="Disordered" evidence="6">
    <location>
        <begin position="312"/>
        <end position="342"/>
    </location>
</feature>
<keyword evidence="2" id="KW-0963">Cytoplasm</keyword>
<dbReference type="InterPro" id="IPR023780">
    <property type="entry name" value="Chromo_domain"/>
</dbReference>
<dbReference type="Pfam" id="PF00005">
    <property type="entry name" value="ABC_tran"/>
    <property type="match status" value="1"/>
</dbReference>
<feature type="domain" description="ABC transporter" evidence="8">
    <location>
        <begin position="84"/>
        <end position="299"/>
    </location>
</feature>
<feature type="domain" description="Chromo" evidence="7">
    <location>
        <begin position="352"/>
        <end position="435"/>
    </location>
</feature>
<dbReference type="InterPro" id="IPR003439">
    <property type="entry name" value="ABC_transporter-like_ATP-bd"/>
</dbReference>
<comment type="caution">
    <text evidence="9">The sequence shown here is derived from an EMBL/GenBank/DDBJ whole genome shotgun (WGS) entry which is preliminary data.</text>
</comment>
<dbReference type="InterPro" id="IPR016197">
    <property type="entry name" value="Chromo-like_dom_sf"/>
</dbReference>
<evidence type="ECO:0000259" key="7">
    <source>
        <dbReference type="PROSITE" id="PS50013"/>
    </source>
</evidence>
<dbReference type="SUPFAM" id="SSF52540">
    <property type="entry name" value="P-loop containing nucleoside triphosphate hydrolases"/>
    <property type="match status" value="1"/>
</dbReference>
<accession>A0A2N5TVL7</accession>
<sequence length="435" mass="49577">MSNATINPFLETSISYQAGSIASLVRKRDFDEAQWTRYTVPYLSRFMLAENAEKIAKENLTRWLEIDKERYYKAAGDDDDDPTEKIVNLTFSLAYGGLLLLNHTVLQLRRGWRYGVCGANGCGKSTLLKAINRHQIENFPESVSTFYVEHDIDGEDADLTCLQFLIADKFVKAKNLTPDQISERMREFGFDDARQACKVQSLSGGWKMRLALARAMLCEADLLLLDEPTNHLDRASIEWLQDYLKAQTKVTILTVSHDSGFLDSICTDIIHYQNKQLVTTVAIFPSLSRNTPLLEATTLFGRRRTQWGWKINTDQNSDGETVPDSGKIEKHPNLPVTSPGDTKTVMTVNQAMKASRVLSRRGEKTNGGTDRREEWREAQAGNDHWTPEAQESFQYEVKWKNLDHRHNTWLPREKLMEAGFGKLVQEHDDLEAPGR</sequence>
<dbReference type="SMART" id="SM00298">
    <property type="entry name" value="CHROMO"/>
    <property type="match status" value="1"/>
</dbReference>
<dbReference type="InterPro" id="IPR015688">
    <property type="entry name" value="eEF3_ABC2_chromodomain-like"/>
</dbReference>
<dbReference type="Pfam" id="PF00385">
    <property type="entry name" value="Chromo"/>
    <property type="match status" value="1"/>
</dbReference>
<dbReference type="InterPro" id="IPR050611">
    <property type="entry name" value="ABCF"/>
</dbReference>
<evidence type="ECO:0000256" key="5">
    <source>
        <dbReference type="ARBA" id="ARBA00022840"/>
    </source>
</evidence>
<comment type="subcellular location">
    <subcellularLocation>
        <location evidence="1">Cytoplasm</location>
    </subcellularLocation>
</comment>
<dbReference type="CDD" id="cd03221">
    <property type="entry name" value="ABCF_EF-3"/>
    <property type="match status" value="1"/>
</dbReference>
<evidence type="ECO:0000256" key="2">
    <source>
        <dbReference type="ARBA" id="ARBA00022490"/>
    </source>
</evidence>
<feature type="region of interest" description="Disordered" evidence="6">
    <location>
        <begin position="355"/>
        <end position="374"/>
    </location>
</feature>
<dbReference type="OrthoDB" id="2110130at2759"/>
<evidence type="ECO:0000256" key="1">
    <source>
        <dbReference type="ARBA" id="ARBA00004496"/>
    </source>
</evidence>
<dbReference type="SMART" id="SM00382">
    <property type="entry name" value="AAA"/>
    <property type="match status" value="1"/>
</dbReference>
<evidence type="ECO:0000256" key="6">
    <source>
        <dbReference type="SAM" id="MobiDB-lite"/>
    </source>
</evidence>
<evidence type="ECO:0000313" key="9">
    <source>
        <dbReference type="EMBL" id="PLW29534.1"/>
    </source>
</evidence>
<keyword evidence="3" id="KW-0677">Repeat</keyword>
<dbReference type="AlphaFoldDB" id="A0A2N5TVL7"/>
<dbReference type="PROSITE" id="PS50893">
    <property type="entry name" value="ABC_TRANSPORTER_2"/>
    <property type="match status" value="1"/>
</dbReference>
<evidence type="ECO:0000256" key="4">
    <source>
        <dbReference type="ARBA" id="ARBA00022741"/>
    </source>
</evidence>
<dbReference type="GO" id="GO:0016887">
    <property type="term" value="F:ATP hydrolysis activity"/>
    <property type="evidence" value="ECO:0007669"/>
    <property type="project" value="InterPro"/>
</dbReference>
<evidence type="ECO:0000313" key="10">
    <source>
        <dbReference type="Proteomes" id="UP000235388"/>
    </source>
</evidence>
<gene>
    <name evidence="9" type="ORF">PCANC_22661</name>
</gene>
<dbReference type="InterPro" id="IPR003593">
    <property type="entry name" value="AAA+_ATPase"/>
</dbReference>
<dbReference type="PANTHER" id="PTHR19211:SF14">
    <property type="entry name" value="ATP-BINDING CASSETTE SUB-FAMILY F MEMBER 1"/>
    <property type="match status" value="1"/>
</dbReference>
<dbReference type="STRING" id="200324.A0A2N5TVL7"/>
<dbReference type="SUPFAM" id="SSF54160">
    <property type="entry name" value="Chromo domain-like"/>
    <property type="match status" value="1"/>
</dbReference>
<dbReference type="EMBL" id="PGCJ01000407">
    <property type="protein sequence ID" value="PLW29534.1"/>
    <property type="molecule type" value="Genomic_DNA"/>
</dbReference>